<evidence type="ECO:0000256" key="10">
    <source>
        <dbReference type="ARBA" id="ARBA00023180"/>
    </source>
</evidence>
<keyword evidence="3" id="KW-0433">Leucine-rich repeat</keyword>
<dbReference type="PANTHER" id="PTHR27000">
    <property type="entry name" value="LEUCINE-RICH REPEAT RECEPTOR-LIKE PROTEIN KINASE FAMILY PROTEIN-RELATED"/>
    <property type="match status" value="1"/>
</dbReference>
<comment type="subcellular location">
    <subcellularLocation>
        <location evidence="1">Cell membrane</location>
    </subcellularLocation>
    <subcellularLocation>
        <location evidence="2">Cytoplasm</location>
        <location evidence="2">Cytoskeleton</location>
        <location evidence="2">Cilium axoneme</location>
    </subcellularLocation>
    <subcellularLocation>
        <location evidence="11">Endomembrane system</location>
        <topology evidence="11">Single-pass membrane protein</topology>
    </subcellularLocation>
</comment>
<proteinExistence type="predicted"/>
<dbReference type="SUPFAM" id="SSF52058">
    <property type="entry name" value="L domain-like"/>
    <property type="match status" value="1"/>
</dbReference>
<feature type="domain" description="Leucine-rich repeat-containing N-terminal plant-type" evidence="12">
    <location>
        <begin position="126"/>
        <end position="153"/>
    </location>
</feature>
<keyword evidence="6" id="KW-0677">Repeat</keyword>
<organism evidence="13 14">
    <name type="scientific">Chlamydomonas incerta</name>
    <dbReference type="NCBI Taxonomy" id="51695"/>
    <lineage>
        <taxon>Eukaryota</taxon>
        <taxon>Viridiplantae</taxon>
        <taxon>Chlorophyta</taxon>
        <taxon>core chlorophytes</taxon>
        <taxon>Chlorophyceae</taxon>
        <taxon>CS clade</taxon>
        <taxon>Chlamydomonadales</taxon>
        <taxon>Chlamydomonadaceae</taxon>
        <taxon>Chlamydomonas</taxon>
    </lineage>
</organism>
<evidence type="ECO:0000256" key="1">
    <source>
        <dbReference type="ARBA" id="ARBA00004236"/>
    </source>
</evidence>
<comment type="caution">
    <text evidence="13">The sequence shown here is derived from an EMBL/GenBank/DDBJ whole genome shotgun (WGS) entry which is preliminary data.</text>
</comment>
<keyword evidence="4" id="KW-0812">Transmembrane</keyword>
<keyword evidence="7" id="KW-1133">Transmembrane helix</keyword>
<dbReference type="InterPro" id="IPR032675">
    <property type="entry name" value="LRR_dom_sf"/>
</dbReference>
<evidence type="ECO:0000256" key="9">
    <source>
        <dbReference type="ARBA" id="ARBA00023170"/>
    </source>
</evidence>
<keyword evidence="14" id="KW-1185">Reference proteome</keyword>
<keyword evidence="8" id="KW-0472">Membrane</keyword>
<reference evidence="13" key="1">
    <citation type="journal article" date="2020" name="bioRxiv">
        <title>Comparative genomics of Chlamydomonas.</title>
        <authorList>
            <person name="Craig R.J."/>
            <person name="Hasan A.R."/>
            <person name="Ness R.W."/>
            <person name="Keightley P.D."/>
        </authorList>
    </citation>
    <scope>NUCLEOTIDE SEQUENCE</scope>
    <source>
        <strain evidence="13">SAG 7.73</strain>
    </source>
</reference>
<dbReference type="Proteomes" id="UP000650467">
    <property type="component" value="Unassembled WGS sequence"/>
</dbReference>
<accession>A0A835SGF9</accession>
<gene>
    <name evidence="13" type="ORF">HXX76_012829</name>
</gene>
<sequence>MYSHLPLAAPPLRAAAGVDPFITYVLNNFAATAQASGFDTTALVGWSGPDPCVMFGVTCMGSGFPDWVSNLASLQALSFSGNARLAGTLPTALWAYQTNLASVDVSNTGVCGPNSDDAATLPALESLRSDYHLASIWDGSRPCESSWAGVLCTTENIDFVDYRYVTDIEIIGTIPPLSGGLLHLDLHNNSLWGAVPLVPADLTYLDLSRK</sequence>
<evidence type="ECO:0000256" key="8">
    <source>
        <dbReference type="ARBA" id="ARBA00023136"/>
    </source>
</evidence>
<feature type="domain" description="Leucine-rich repeat-containing N-terminal plant-type" evidence="12">
    <location>
        <begin position="37"/>
        <end position="59"/>
    </location>
</feature>
<evidence type="ECO:0000256" key="2">
    <source>
        <dbReference type="ARBA" id="ARBA00004430"/>
    </source>
</evidence>
<evidence type="ECO:0000313" key="13">
    <source>
        <dbReference type="EMBL" id="KAG2426772.1"/>
    </source>
</evidence>
<evidence type="ECO:0000256" key="3">
    <source>
        <dbReference type="ARBA" id="ARBA00022614"/>
    </source>
</evidence>
<dbReference type="Gene3D" id="3.80.10.10">
    <property type="entry name" value="Ribonuclease Inhibitor"/>
    <property type="match status" value="1"/>
</dbReference>
<dbReference type="InterPro" id="IPR013210">
    <property type="entry name" value="LRR_N_plant-typ"/>
</dbReference>
<protein>
    <recommendedName>
        <fullName evidence="12">Leucine-rich repeat-containing N-terminal plant-type domain-containing protein</fullName>
    </recommendedName>
</protein>
<evidence type="ECO:0000256" key="5">
    <source>
        <dbReference type="ARBA" id="ARBA00022729"/>
    </source>
</evidence>
<dbReference type="GO" id="GO:0005930">
    <property type="term" value="C:axoneme"/>
    <property type="evidence" value="ECO:0007669"/>
    <property type="project" value="UniProtKB-SubCell"/>
</dbReference>
<name>A0A835SGF9_CHLIN</name>
<dbReference type="AlphaFoldDB" id="A0A835SGF9"/>
<dbReference type="GO" id="GO:0012505">
    <property type="term" value="C:endomembrane system"/>
    <property type="evidence" value="ECO:0007669"/>
    <property type="project" value="UniProtKB-SubCell"/>
</dbReference>
<keyword evidence="9" id="KW-0675">Receptor</keyword>
<dbReference type="EMBL" id="JAEHOC010000045">
    <property type="protein sequence ID" value="KAG2426772.1"/>
    <property type="molecule type" value="Genomic_DNA"/>
</dbReference>
<evidence type="ECO:0000256" key="11">
    <source>
        <dbReference type="ARBA" id="ARBA00037847"/>
    </source>
</evidence>
<dbReference type="Pfam" id="PF08263">
    <property type="entry name" value="LRRNT_2"/>
    <property type="match status" value="2"/>
</dbReference>
<evidence type="ECO:0000256" key="4">
    <source>
        <dbReference type="ARBA" id="ARBA00022692"/>
    </source>
</evidence>
<evidence type="ECO:0000256" key="7">
    <source>
        <dbReference type="ARBA" id="ARBA00022989"/>
    </source>
</evidence>
<dbReference type="GO" id="GO:0005886">
    <property type="term" value="C:plasma membrane"/>
    <property type="evidence" value="ECO:0007669"/>
    <property type="project" value="UniProtKB-SubCell"/>
</dbReference>
<keyword evidence="10" id="KW-0325">Glycoprotein</keyword>
<evidence type="ECO:0000313" key="14">
    <source>
        <dbReference type="Proteomes" id="UP000650467"/>
    </source>
</evidence>
<keyword evidence="5" id="KW-0732">Signal</keyword>
<dbReference type="OrthoDB" id="2143199at2759"/>
<evidence type="ECO:0000256" key="6">
    <source>
        <dbReference type="ARBA" id="ARBA00022737"/>
    </source>
</evidence>
<evidence type="ECO:0000259" key="12">
    <source>
        <dbReference type="Pfam" id="PF08263"/>
    </source>
</evidence>